<evidence type="ECO:0000313" key="2">
    <source>
        <dbReference type="Proteomes" id="UP000489600"/>
    </source>
</evidence>
<sequence length="126" mass="14164">MERSRRSKSKDEYLKKQVAFSFSIAFSIASRSITTKQIDSPSITITQIGDDSPSLSQSLANPFQSPADPFQSPSLLPLFVDRDENVYGCFFFFFHEIFFDGPIGGGHVLRLSQFNGLSALRQFNKN</sequence>
<gene>
    <name evidence="1" type="ORF">ANE_LOCUS4975</name>
</gene>
<name>A0A565AZM0_9BRAS</name>
<protein>
    <submittedName>
        <fullName evidence="1">Uncharacterized protein</fullName>
    </submittedName>
</protein>
<dbReference type="Proteomes" id="UP000489600">
    <property type="component" value="Unassembled WGS sequence"/>
</dbReference>
<dbReference type="EMBL" id="CABITT030000002">
    <property type="protein sequence ID" value="VVA94530.1"/>
    <property type="molecule type" value="Genomic_DNA"/>
</dbReference>
<dbReference type="AlphaFoldDB" id="A0A565AZM0"/>
<accession>A0A565AZM0</accession>
<reference evidence="1" key="1">
    <citation type="submission" date="2019-07" db="EMBL/GenBank/DDBJ databases">
        <authorList>
            <person name="Dittberner H."/>
        </authorList>
    </citation>
    <scope>NUCLEOTIDE SEQUENCE [LARGE SCALE GENOMIC DNA]</scope>
</reference>
<keyword evidence="2" id="KW-1185">Reference proteome</keyword>
<organism evidence="1 2">
    <name type="scientific">Arabis nemorensis</name>
    <dbReference type="NCBI Taxonomy" id="586526"/>
    <lineage>
        <taxon>Eukaryota</taxon>
        <taxon>Viridiplantae</taxon>
        <taxon>Streptophyta</taxon>
        <taxon>Embryophyta</taxon>
        <taxon>Tracheophyta</taxon>
        <taxon>Spermatophyta</taxon>
        <taxon>Magnoliopsida</taxon>
        <taxon>eudicotyledons</taxon>
        <taxon>Gunneridae</taxon>
        <taxon>Pentapetalae</taxon>
        <taxon>rosids</taxon>
        <taxon>malvids</taxon>
        <taxon>Brassicales</taxon>
        <taxon>Brassicaceae</taxon>
        <taxon>Arabideae</taxon>
        <taxon>Arabis</taxon>
    </lineage>
</organism>
<evidence type="ECO:0000313" key="1">
    <source>
        <dbReference type="EMBL" id="VVA94530.1"/>
    </source>
</evidence>
<comment type="caution">
    <text evidence="1">The sequence shown here is derived from an EMBL/GenBank/DDBJ whole genome shotgun (WGS) entry which is preliminary data.</text>
</comment>
<proteinExistence type="predicted"/>